<evidence type="ECO:0000256" key="12">
    <source>
        <dbReference type="ARBA" id="ARBA00034000"/>
    </source>
</evidence>
<gene>
    <name evidence="18" type="ORF">SAMN05660706_1084</name>
</gene>
<dbReference type="GO" id="GO:0006508">
    <property type="term" value="P:proteolysis"/>
    <property type="evidence" value="ECO:0007669"/>
    <property type="project" value="UniProtKB-KW"/>
</dbReference>
<feature type="active site" description="Proton acceptor" evidence="13">
    <location>
        <position position="76"/>
    </location>
</feature>
<dbReference type="Gene3D" id="2.60.410.10">
    <property type="entry name" value="D-Ala-D-Ala carboxypeptidase, C-terminal domain"/>
    <property type="match status" value="1"/>
</dbReference>
<evidence type="ECO:0000256" key="15">
    <source>
        <dbReference type="RuleBase" id="RU004016"/>
    </source>
</evidence>
<evidence type="ECO:0000259" key="17">
    <source>
        <dbReference type="SMART" id="SM00936"/>
    </source>
</evidence>
<evidence type="ECO:0000256" key="6">
    <source>
        <dbReference type="ARBA" id="ARBA00022670"/>
    </source>
</evidence>
<keyword evidence="8" id="KW-0378">Hydrolase</keyword>
<dbReference type="SUPFAM" id="SSF69189">
    <property type="entry name" value="Penicillin-binding protein associated domain"/>
    <property type="match status" value="1"/>
</dbReference>
<feature type="domain" description="Peptidase S11 D-Ala-D-Ala carboxypeptidase A C-terminal" evidence="17">
    <location>
        <begin position="286"/>
        <end position="376"/>
    </location>
</feature>
<comment type="catalytic activity">
    <reaction evidence="12">
        <text>Preferential cleavage: (Ac)2-L-Lys-D-Ala-|-D-Ala. Also transpeptidation of peptidyl-alanyl moieties that are N-acyl substituents of D-alanine.</text>
        <dbReference type="EC" id="3.4.16.4"/>
    </reaction>
</comment>
<dbReference type="GO" id="GO:0009252">
    <property type="term" value="P:peptidoglycan biosynthetic process"/>
    <property type="evidence" value="ECO:0007669"/>
    <property type="project" value="UniProtKB-UniPathway"/>
</dbReference>
<dbReference type="InterPro" id="IPR037167">
    <property type="entry name" value="Peptidase_S11_C_sf"/>
</dbReference>
<comment type="pathway">
    <text evidence="2">Cell wall biogenesis; peptidoglycan biosynthesis.</text>
</comment>
<evidence type="ECO:0000256" key="8">
    <source>
        <dbReference type="ARBA" id="ARBA00022801"/>
    </source>
</evidence>
<keyword evidence="7 16" id="KW-0732">Signal</keyword>
<keyword evidence="11" id="KW-0961">Cell wall biogenesis/degradation</keyword>
<evidence type="ECO:0000256" key="5">
    <source>
        <dbReference type="ARBA" id="ARBA00022645"/>
    </source>
</evidence>
<dbReference type="InterPro" id="IPR001967">
    <property type="entry name" value="Peptidase_S11_N"/>
</dbReference>
<dbReference type="PANTHER" id="PTHR21581:SF6">
    <property type="entry name" value="TRAFFICKING PROTEIN PARTICLE COMPLEX SUBUNIT 12"/>
    <property type="match status" value="1"/>
</dbReference>
<accession>A0A1I6DAK7</accession>
<feature type="binding site" evidence="14">
    <location>
        <position position="236"/>
    </location>
    <ligand>
        <name>substrate</name>
    </ligand>
</feature>
<dbReference type="RefSeq" id="WP_092482582.1">
    <property type="nucleotide sequence ID" value="NZ_FOYM01000008.1"/>
</dbReference>
<keyword evidence="6" id="KW-0645">Protease</keyword>
<evidence type="ECO:0000256" key="14">
    <source>
        <dbReference type="PIRSR" id="PIRSR618044-2"/>
    </source>
</evidence>
<organism evidence="18 19">
    <name type="scientific">Desulfoscipio geothermicus DSM 3669</name>
    <dbReference type="NCBI Taxonomy" id="1121426"/>
    <lineage>
        <taxon>Bacteria</taxon>
        <taxon>Bacillati</taxon>
        <taxon>Bacillota</taxon>
        <taxon>Clostridia</taxon>
        <taxon>Eubacteriales</taxon>
        <taxon>Desulfallaceae</taxon>
        <taxon>Desulfoscipio</taxon>
    </lineage>
</organism>
<dbReference type="InterPro" id="IPR015956">
    <property type="entry name" value="Peniciliin-bd_prot_C_sf"/>
</dbReference>
<dbReference type="PRINTS" id="PR00725">
    <property type="entry name" value="DADACBPTASE1"/>
</dbReference>
<evidence type="ECO:0000256" key="10">
    <source>
        <dbReference type="ARBA" id="ARBA00022984"/>
    </source>
</evidence>
<dbReference type="GO" id="GO:0071555">
    <property type="term" value="P:cell wall organization"/>
    <property type="evidence" value="ECO:0007669"/>
    <property type="project" value="UniProtKB-KW"/>
</dbReference>
<feature type="active site" description="Acyl-ester intermediate" evidence="13">
    <location>
        <position position="73"/>
    </location>
</feature>
<dbReference type="GO" id="GO:0009002">
    <property type="term" value="F:serine-type D-Ala-D-Ala carboxypeptidase activity"/>
    <property type="evidence" value="ECO:0007669"/>
    <property type="project" value="UniProtKB-EC"/>
</dbReference>
<evidence type="ECO:0000313" key="19">
    <source>
        <dbReference type="Proteomes" id="UP000199584"/>
    </source>
</evidence>
<keyword evidence="5 18" id="KW-0121">Carboxypeptidase</keyword>
<dbReference type="UniPathway" id="UPA00219"/>
<dbReference type="SUPFAM" id="SSF56601">
    <property type="entry name" value="beta-lactamase/transpeptidase-like"/>
    <property type="match status" value="1"/>
</dbReference>
<evidence type="ECO:0000256" key="16">
    <source>
        <dbReference type="SAM" id="SignalP"/>
    </source>
</evidence>
<evidence type="ECO:0000256" key="3">
    <source>
        <dbReference type="ARBA" id="ARBA00007164"/>
    </source>
</evidence>
<evidence type="ECO:0000256" key="13">
    <source>
        <dbReference type="PIRSR" id="PIRSR618044-1"/>
    </source>
</evidence>
<name>A0A1I6DAK7_9FIRM</name>
<reference evidence="19" key="1">
    <citation type="submission" date="2016-10" db="EMBL/GenBank/DDBJ databases">
        <authorList>
            <person name="Varghese N."/>
            <person name="Submissions S."/>
        </authorList>
    </citation>
    <scope>NUCLEOTIDE SEQUENCE [LARGE SCALE GENOMIC DNA]</scope>
    <source>
        <strain evidence="19">DSM 3669</strain>
    </source>
</reference>
<dbReference type="Pfam" id="PF00768">
    <property type="entry name" value="Peptidase_S11"/>
    <property type="match status" value="1"/>
</dbReference>
<keyword evidence="19" id="KW-1185">Reference proteome</keyword>
<comment type="function">
    <text evidence="1">Removes C-terminal D-alanyl residues from sugar-peptide cell wall precursors.</text>
</comment>
<evidence type="ECO:0000256" key="2">
    <source>
        <dbReference type="ARBA" id="ARBA00004752"/>
    </source>
</evidence>
<feature type="signal peptide" evidence="16">
    <location>
        <begin position="1"/>
        <end position="26"/>
    </location>
</feature>
<evidence type="ECO:0000256" key="11">
    <source>
        <dbReference type="ARBA" id="ARBA00023316"/>
    </source>
</evidence>
<protein>
    <recommendedName>
        <fullName evidence="4">serine-type D-Ala-D-Ala carboxypeptidase</fullName>
        <ecNumber evidence="4">3.4.16.4</ecNumber>
    </recommendedName>
</protein>
<dbReference type="EC" id="3.4.16.4" evidence="4"/>
<evidence type="ECO:0000313" key="18">
    <source>
        <dbReference type="EMBL" id="SFR02448.1"/>
    </source>
</evidence>
<dbReference type="InterPro" id="IPR018044">
    <property type="entry name" value="Peptidase_S11"/>
</dbReference>
<dbReference type="GO" id="GO:0008360">
    <property type="term" value="P:regulation of cell shape"/>
    <property type="evidence" value="ECO:0007669"/>
    <property type="project" value="UniProtKB-KW"/>
</dbReference>
<evidence type="ECO:0000256" key="1">
    <source>
        <dbReference type="ARBA" id="ARBA00003217"/>
    </source>
</evidence>
<dbReference type="EMBL" id="FOYM01000008">
    <property type="protein sequence ID" value="SFR02448.1"/>
    <property type="molecule type" value="Genomic_DNA"/>
</dbReference>
<dbReference type="STRING" id="39060.SAMN05660706_1084"/>
<feature type="active site" evidence="13">
    <location>
        <position position="133"/>
    </location>
</feature>
<feature type="chain" id="PRO_5011682306" description="serine-type D-Ala-D-Ala carboxypeptidase" evidence="16">
    <location>
        <begin position="27"/>
        <end position="394"/>
    </location>
</feature>
<dbReference type="Proteomes" id="UP000199584">
    <property type="component" value="Unassembled WGS sequence"/>
</dbReference>
<comment type="similarity">
    <text evidence="3 15">Belongs to the peptidase S11 family.</text>
</comment>
<proteinExistence type="inferred from homology"/>
<dbReference type="Gene3D" id="3.40.710.10">
    <property type="entry name" value="DD-peptidase/beta-lactamase superfamily"/>
    <property type="match status" value="1"/>
</dbReference>
<dbReference type="PANTHER" id="PTHR21581">
    <property type="entry name" value="D-ALANYL-D-ALANINE CARBOXYPEPTIDASE"/>
    <property type="match status" value="1"/>
</dbReference>
<dbReference type="OrthoDB" id="9791132at2"/>
<evidence type="ECO:0000256" key="9">
    <source>
        <dbReference type="ARBA" id="ARBA00022960"/>
    </source>
</evidence>
<dbReference type="InterPro" id="IPR012907">
    <property type="entry name" value="Peptidase_S11_C"/>
</dbReference>
<evidence type="ECO:0000256" key="7">
    <source>
        <dbReference type="ARBA" id="ARBA00022729"/>
    </source>
</evidence>
<dbReference type="SMART" id="SM00936">
    <property type="entry name" value="PBP5_C"/>
    <property type="match status" value="1"/>
</dbReference>
<keyword evidence="10" id="KW-0573">Peptidoglycan synthesis</keyword>
<dbReference type="Pfam" id="PF07943">
    <property type="entry name" value="PBP5_C"/>
    <property type="match status" value="1"/>
</dbReference>
<sequence length="394" mass="43513">MRRRYISAILLLLLMVIPASTGTAFAAPEKPAADKEVAAEALETTAESAVLMDYATGRILWSKEPDKELPMASVTKIMTLLLAVEALDQGKISLDDRVNVSENAWGMGGSQIYLEPGEEMSMKDMLISVAVGSANDASVAVAEHIAGSEEAFVEMMNKRAQDLGCKHTRFANPTGLPAENHYTSAYDMAVILRESLNYPHFRKISSIYRYDIRGGDFVLWNTNKLLKWYRGVDAGKTGWTNEAKYCLAATAKRDGLRLISVVLGTPEPRSHFRETIKIFNYGFARFEAVNYAQKGERVKTVKVGKGNVETIGVAAGADIAMAVPRGLKDKYRGKIILPEEVTAPVQKGQKLGEFVLLEGEREVQRVPLVAQNQVSKASVFRQMYRVLDRVFAVK</sequence>
<dbReference type="InterPro" id="IPR012338">
    <property type="entry name" value="Beta-lactam/transpept-like"/>
</dbReference>
<evidence type="ECO:0000256" key="4">
    <source>
        <dbReference type="ARBA" id="ARBA00012448"/>
    </source>
</evidence>
<dbReference type="AlphaFoldDB" id="A0A1I6DAK7"/>
<keyword evidence="9" id="KW-0133">Cell shape</keyword>